<evidence type="ECO:0000313" key="2">
    <source>
        <dbReference type="EMBL" id="KAK7478548.1"/>
    </source>
</evidence>
<protein>
    <submittedName>
        <fullName evidence="2">Uncharacterized protein</fullName>
    </submittedName>
</protein>
<reference evidence="2 3" key="1">
    <citation type="journal article" date="2023" name="Sci. Data">
        <title>Genome assembly of the Korean intertidal mud-creeper Batillaria attramentaria.</title>
        <authorList>
            <person name="Patra A.K."/>
            <person name="Ho P.T."/>
            <person name="Jun S."/>
            <person name="Lee S.J."/>
            <person name="Kim Y."/>
            <person name="Won Y.J."/>
        </authorList>
    </citation>
    <scope>NUCLEOTIDE SEQUENCE [LARGE SCALE GENOMIC DNA]</scope>
    <source>
        <strain evidence="2">Wonlab-2016</strain>
    </source>
</reference>
<name>A0ABD0JUF4_9CAEN</name>
<comment type="caution">
    <text evidence="2">The sequence shown here is derived from an EMBL/GenBank/DDBJ whole genome shotgun (WGS) entry which is preliminary data.</text>
</comment>
<gene>
    <name evidence="2" type="ORF">BaRGS_00030220</name>
</gene>
<organism evidence="2 3">
    <name type="scientific">Batillaria attramentaria</name>
    <dbReference type="NCBI Taxonomy" id="370345"/>
    <lineage>
        <taxon>Eukaryota</taxon>
        <taxon>Metazoa</taxon>
        <taxon>Spiralia</taxon>
        <taxon>Lophotrochozoa</taxon>
        <taxon>Mollusca</taxon>
        <taxon>Gastropoda</taxon>
        <taxon>Caenogastropoda</taxon>
        <taxon>Sorbeoconcha</taxon>
        <taxon>Cerithioidea</taxon>
        <taxon>Batillariidae</taxon>
        <taxon>Batillaria</taxon>
    </lineage>
</organism>
<evidence type="ECO:0000313" key="3">
    <source>
        <dbReference type="Proteomes" id="UP001519460"/>
    </source>
</evidence>
<feature type="signal peptide" evidence="1">
    <location>
        <begin position="1"/>
        <end position="15"/>
    </location>
</feature>
<evidence type="ECO:0000256" key="1">
    <source>
        <dbReference type="SAM" id="SignalP"/>
    </source>
</evidence>
<sequence length="112" mass="12027">MRGFIFLMFVALVKTQDDFEAGDWYGGVGSMLGGSLFEGRGSLLGGGGLSSFGRGGGGSFFGFPGFSQSNDWDDGFGSSSQFSNPTRNVFRSCCNDFCFDPYTRTYVCCCTD</sequence>
<dbReference type="Proteomes" id="UP001519460">
    <property type="component" value="Unassembled WGS sequence"/>
</dbReference>
<accession>A0ABD0JUF4</accession>
<dbReference type="AlphaFoldDB" id="A0ABD0JUF4"/>
<keyword evidence="3" id="KW-1185">Reference proteome</keyword>
<keyword evidence="1" id="KW-0732">Signal</keyword>
<proteinExistence type="predicted"/>
<feature type="chain" id="PRO_5044867889" evidence="1">
    <location>
        <begin position="16"/>
        <end position="112"/>
    </location>
</feature>
<dbReference type="EMBL" id="JACVVK020000323">
    <property type="protein sequence ID" value="KAK7478548.1"/>
    <property type="molecule type" value="Genomic_DNA"/>
</dbReference>